<evidence type="ECO:0000313" key="2">
    <source>
        <dbReference type="EMBL" id="MPC53529.1"/>
    </source>
</evidence>
<dbReference type="Proteomes" id="UP000324222">
    <property type="component" value="Unassembled WGS sequence"/>
</dbReference>
<keyword evidence="3" id="KW-1185">Reference proteome</keyword>
<evidence type="ECO:0008006" key="4">
    <source>
        <dbReference type="Google" id="ProtNLM"/>
    </source>
</evidence>
<sequence length="134" mass="15175">MSGVTHPTLAGHGAHRDSESSCDRMMGQRRANLNYPPRPTQTPSDKRHIIYQILAEEEEYVQETRLVRDSIVRGQLSEFCGRASKSRKHLCMPGGRLDEAACGSKNSLFVIHAGTNDLENTRSEELMEKYKRMI</sequence>
<comment type="caution">
    <text evidence="2">The sequence shown here is derived from an EMBL/GenBank/DDBJ whole genome shotgun (WGS) entry which is preliminary data.</text>
</comment>
<dbReference type="EMBL" id="VSRR010011693">
    <property type="protein sequence ID" value="MPC53529.1"/>
    <property type="molecule type" value="Genomic_DNA"/>
</dbReference>
<proteinExistence type="predicted"/>
<reference evidence="2 3" key="1">
    <citation type="submission" date="2019-05" db="EMBL/GenBank/DDBJ databases">
        <title>Another draft genome of Portunus trituberculatus and its Hox gene families provides insights of decapod evolution.</title>
        <authorList>
            <person name="Jeong J.-H."/>
            <person name="Song I."/>
            <person name="Kim S."/>
            <person name="Choi T."/>
            <person name="Kim D."/>
            <person name="Ryu S."/>
            <person name="Kim W."/>
        </authorList>
    </citation>
    <scope>NUCLEOTIDE SEQUENCE [LARGE SCALE GENOMIC DNA]</scope>
    <source>
        <tissue evidence="2">Muscle</tissue>
    </source>
</reference>
<feature type="region of interest" description="Disordered" evidence="1">
    <location>
        <begin position="1"/>
        <end position="46"/>
    </location>
</feature>
<name>A0A5B7G7F3_PORTR</name>
<dbReference type="AlphaFoldDB" id="A0A5B7G7F3"/>
<protein>
    <recommendedName>
        <fullName evidence="4">DH domain-containing protein</fullName>
    </recommendedName>
</protein>
<gene>
    <name evidence="2" type="ORF">E2C01_047424</name>
</gene>
<organism evidence="2 3">
    <name type="scientific">Portunus trituberculatus</name>
    <name type="common">Swimming crab</name>
    <name type="synonym">Neptunus trituberculatus</name>
    <dbReference type="NCBI Taxonomy" id="210409"/>
    <lineage>
        <taxon>Eukaryota</taxon>
        <taxon>Metazoa</taxon>
        <taxon>Ecdysozoa</taxon>
        <taxon>Arthropoda</taxon>
        <taxon>Crustacea</taxon>
        <taxon>Multicrustacea</taxon>
        <taxon>Malacostraca</taxon>
        <taxon>Eumalacostraca</taxon>
        <taxon>Eucarida</taxon>
        <taxon>Decapoda</taxon>
        <taxon>Pleocyemata</taxon>
        <taxon>Brachyura</taxon>
        <taxon>Eubrachyura</taxon>
        <taxon>Portunoidea</taxon>
        <taxon>Portunidae</taxon>
        <taxon>Portuninae</taxon>
        <taxon>Portunus</taxon>
    </lineage>
</organism>
<accession>A0A5B7G7F3</accession>
<evidence type="ECO:0000313" key="3">
    <source>
        <dbReference type="Proteomes" id="UP000324222"/>
    </source>
</evidence>
<evidence type="ECO:0000256" key="1">
    <source>
        <dbReference type="SAM" id="MobiDB-lite"/>
    </source>
</evidence>